<keyword evidence="3" id="KW-1185">Reference proteome</keyword>
<organism evidence="2 3">
    <name type="scientific">Bdellovibrio bacteriovorus</name>
    <dbReference type="NCBI Taxonomy" id="959"/>
    <lineage>
        <taxon>Bacteria</taxon>
        <taxon>Pseudomonadati</taxon>
        <taxon>Bdellovibrionota</taxon>
        <taxon>Bdellovibrionia</taxon>
        <taxon>Bdellovibrionales</taxon>
        <taxon>Pseudobdellovibrionaceae</taxon>
        <taxon>Bdellovibrio</taxon>
    </lineage>
</organism>
<sequence>MAFNIRNFATIRICVSNVQNSRDWYKSFFGIEPIEDLENFASFRIGNTLFDISLADQKSPLSTGGSVGYWLVDNLENAIAKAKSLDGQVYRGPLRVDEVKRTIVQIKDPYGNVFGLEADL</sequence>
<dbReference type="InterPro" id="IPR004360">
    <property type="entry name" value="Glyas_Fos-R_dOase_dom"/>
</dbReference>
<evidence type="ECO:0000313" key="3">
    <source>
        <dbReference type="Proteomes" id="UP000075320"/>
    </source>
</evidence>
<dbReference type="OrthoDB" id="6892799at2"/>
<reference evidence="2 3" key="1">
    <citation type="submission" date="2016-03" db="EMBL/GenBank/DDBJ databases">
        <authorList>
            <person name="Ploux O."/>
        </authorList>
    </citation>
    <scope>NUCLEOTIDE SEQUENCE [LARGE SCALE GENOMIC DNA]</scope>
    <source>
        <strain evidence="2 3">R0</strain>
    </source>
</reference>
<dbReference type="EMBL" id="LUKE01000006">
    <property type="protein sequence ID" value="KYG61590.1"/>
    <property type="molecule type" value="Genomic_DNA"/>
</dbReference>
<dbReference type="PROSITE" id="PS51819">
    <property type="entry name" value="VOC"/>
    <property type="match status" value="1"/>
</dbReference>
<dbReference type="Gene3D" id="3.10.180.10">
    <property type="entry name" value="2,3-Dihydroxybiphenyl 1,2-Dioxygenase, domain 1"/>
    <property type="match status" value="1"/>
</dbReference>
<dbReference type="SUPFAM" id="SSF54593">
    <property type="entry name" value="Glyoxalase/Bleomycin resistance protein/Dihydroxybiphenyl dioxygenase"/>
    <property type="match status" value="1"/>
</dbReference>
<accession>A0A150WF58</accession>
<comment type="caution">
    <text evidence="2">The sequence shown here is derived from an EMBL/GenBank/DDBJ whole genome shotgun (WGS) entry which is preliminary data.</text>
</comment>
<dbReference type="InterPro" id="IPR037523">
    <property type="entry name" value="VOC_core"/>
</dbReference>
<dbReference type="AlphaFoldDB" id="A0A150WF58"/>
<evidence type="ECO:0000259" key="1">
    <source>
        <dbReference type="PROSITE" id="PS51819"/>
    </source>
</evidence>
<gene>
    <name evidence="2" type="ORF">AZI86_17965</name>
</gene>
<dbReference type="RefSeq" id="WP_061836672.1">
    <property type="nucleotide sequence ID" value="NZ_LUKE01000006.1"/>
</dbReference>
<dbReference type="Proteomes" id="UP000075320">
    <property type="component" value="Unassembled WGS sequence"/>
</dbReference>
<proteinExistence type="predicted"/>
<protein>
    <recommendedName>
        <fullName evidence="1">VOC domain-containing protein</fullName>
    </recommendedName>
</protein>
<dbReference type="InterPro" id="IPR029068">
    <property type="entry name" value="Glyas_Bleomycin-R_OHBP_Dase"/>
</dbReference>
<dbReference type="Pfam" id="PF00903">
    <property type="entry name" value="Glyoxalase"/>
    <property type="match status" value="1"/>
</dbReference>
<name>A0A150WF58_BDEBC</name>
<evidence type="ECO:0000313" key="2">
    <source>
        <dbReference type="EMBL" id="KYG61590.1"/>
    </source>
</evidence>
<feature type="domain" description="VOC" evidence="1">
    <location>
        <begin position="7"/>
        <end position="119"/>
    </location>
</feature>